<accession>A0ABN9STA4</accession>
<feature type="region of interest" description="Disordered" evidence="1">
    <location>
        <begin position="155"/>
        <end position="295"/>
    </location>
</feature>
<name>A0ABN9STA4_9DINO</name>
<evidence type="ECO:0000256" key="1">
    <source>
        <dbReference type="SAM" id="MobiDB-lite"/>
    </source>
</evidence>
<comment type="caution">
    <text evidence="2">The sequence shown here is derived from an EMBL/GenBank/DDBJ whole genome shotgun (WGS) entry which is preliminary data.</text>
</comment>
<proteinExistence type="predicted"/>
<evidence type="ECO:0000313" key="3">
    <source>
        <dbReference type="Proteomes" id="UP001189429"/>
    </source>
</evidence>
<gene>
    <name evidence="2" type="ORF">PCOR1329_LOCUS32423</name>
</gene>
<feature type="compositionally biased region" description="Basic and acidic residues" evidence="1">
    <location>
        <begin position="446"/>
        <end position="463"/>
    </location>
</feature>
<evidence type="ECO:0000313" key="2">
    <source>
        <dbReference type="EMBL" id="CAK0835664.1"/>
    </source>
</evidence>
<sequence>MRRDRGLANATVEDEYSTKPAARSSRDGTSVPAGGSDGSTPIRTHGPEVPADGSPPHVNWDGKRWPAARVAKHFTNSPRHSEASQKHFTSVARTRGPSPFRHELPVLANFVVGLDASAFATATITNLVRQDPVTSSGTEVARHIAAGAGAGTWLAPKQKVSESPRGRRVGHYPGRDDPAGLPGRVGLTPGGSGMGPPPPHGKQEDHEAGDAPAGSVEGEEEELDAPGAANDAEVHDGASGATTERDHSVDFGGPRPAPPAESPSEHAVADEGPQQPGSSPAPSLEHSREDKSQPPADKIACLQKLLGVTFNGIWYGYTQKYPNRAKGASKSNPFLHDEATCKGFLDAWRRCGFDADEMERQLQLKVPGCQARLRRHSPMVPAFLGAFLGAQVRDARVSRRLSAQSPACLSARCPLHKESGAGAYDTAAGLDGEGRRSWRRPQAQGGERDGARRELDEARQTMDEQRLREAIAQAEQMGLEGSEEVLAARRAYSEALRRDLHQQPQEMLQFAVDHNEEQMIADVFQEMKDRGAPAAEDIAAARAAVEAVEALRSPVPGRRRRS</sequence>
<feature type="compositionally biased region" description="Low complexity" evidence="1">
    <location>
        <begin position="272"/>
        <end position="283"/>
    </location>
</feature>
<feature type="region of interest" description="Disordered" evidence="1">
    <location>
        <begin position="1"/>
        <end position="62"/>
    </location>
</feature>
<feature type="region of interest" description="Disordered" evidence="1">
    <location>
        <begin position="424"/>
        <end position="463"/>
    </location>
</feature>
<organism evidence="2 3">
    <name type="scientific">Prorocentrum cordatum</name>
    <dbReference type="NCBI Taxonomy" id="2364126"/>
    <lineage>
        <taxon>Eukaryota</taxon>
        <taxon>Sar</taxon>
        <taxon>Alveolata</taxon>
        <taxon>Dinophyceae</taxon>
        <taxon>Prorocentrales</taxon>
        <taxon>Prorocentraceae</taxon>
        <taxon>Prorocentrum</taxon>
    </lineage>
</organism>
<dbReference type="EMBL" id="CAUYUJ010013147">
    <property type="protein sequence ID" value="CAK0835664.1"/>
    <property type="molecule type" value="Genomic_DNA"/>
</dbReference>
<dbReference type="Proteomes" id="UP001189429">
    <property type="component" value="Unassembled WGS sequence"/>
</dbReference>
<keyword evidence="3" id="KW-1185">Reference proteome</keyword>
<reference evidence="2" key="1">
    <citation type="submission" date="2023-10" db="EMBL/GenBank/DDBJ databases">
        <authorList>
            <person name="Chen Y."/>
            <person name="Shah S."/>
            <person name="Dougan E. K."/>
            <person name="Thang M."/>
            <person name="Chan C."/>
        </authorList>
    </citation>
    <scope>NUCLEOTIDE SEQUENCE [LARGE SCALE GENOMIC DNA]</scope>
</reference>
<protein>
    <submittedName>
        <fullName evidence="2">Uncharacterized protein</fullName>
    </submittedName>
</protein>